<gene>
    <name evidence="4" type="ORF">GCM10009787_15330</name>
</gene>
<dbReference type="InterPro" id="IPR006619">
    <property type="entry name" value="PGRP_domain_met/bac"/>
</dbReference>
<protein>
    <recommendedName>
        <fullName evidence="3">Peptidoglycan recognition protein family domain-containing protein</fullName>
    </recommendedName>
</protein>
<evidence type="ECO:0000256" key="1">
    <source>
        <dbReference type="ARBA" id="ARBA00007553"/>
    </source>
</evidence>
<dbReference type="Pfam" id="PF01471">
    <property type="entry name" value="PG_binding_1"/>
    <property type="match status" value="2"/>
</dbReference>
<evidence type="ECO:0000259" key="3">
    <source>
        <dbReference type="SMART" id="SM00701"/>
    </source>
</evidence>
<dbReference type="SUPFAM" id="SSF55846">
    <property type="entry name" value="N-acetylmuramoyl-L-alanine amidase-like"/>
    <property type="match status" value="1"/>
</dbReference>
<evidence type="ECO:0000313" key="5">
    <source>
        <dbReference type="Proteomes" id="UP001501391"/>
    </source>
</evidence>
<dbReference type="SMART" id="SM00701">
    <property type="entry name" value="PGRP"/>
    <property type="match status" value="1"/>
</dbReference>
<dbReference type="EMBL" id="BAAAOQ010000004">
    <property type="protein sequence ID" value="GAA2193448.1"/>
    <property type="molecule type" value="Genomic_DNA"/>
</dbReference>
<dbReference type="PANTHER" id="PTHR11022:SF41">
    <property type="entry name" value="PEPTIDOGLYCAN-RECOGNITION PROTEIN LC-RELATED"/>
    <property type="match status" value="1"/>
</dbReference>
<dbReference type="InterPro" id="IPR036366">
    <property type="entry name" value="PGBDSf"/>
</dbReference>
<comment type="similarity">
    <text evidence="1">Belongs to the N-acetylmuramoyl-L-alanine amidase 2 family.</text>
</comment>
<evidence type="ECO:0000256" key="2">
    <source>
        <dbReference type="SAM" id="MobiDB-lite"/>
    </source>
</evidence>
<comment type="caution">
    <text evidence="4">The sequence shown here is derived from an EMBL/GenBank/DDBJ whole genome shotgun (WGS) entry which is preliminary data.</text>
</comment>
<evidence type="ECO:0000313" key="4">
    <source>
        <dbReference type="EMBL" id="GAA2193448.1"/>
    </source>
</evidence>
<dbReference type="InterPro" id="IPR036365">
    <property type="entry name" value="PGBD-like_sf"/>
</dbReference>
<dbReference type="Gene3D" id="1.10.101.10">
    <property type="entry name" value="PGBD-like superfamily/PGBD"/>
    <property type="match status" value="2"/>
</dbReference>
<sequence>MAPQLVTRAAWGARAPKKVSHDIRPGDGGVAVHHIGETPLALAGHAQCAPLVRSVQNTHMNGEYDDIAYSFLACPHGYVFEGRGYGVRTGANGTKDANDRFYAVCALTGGTPGRYDPVTTGLVEAIRTAIAGLRSLGGAGARIVGHRDLTATECPGALYAYVRDGRFEPGTAPGPGGEEPPPPGQEVPWPGVLLQYPPVTVHWSARTWQEQMRRRGWTIDVDGAYGEQSRRVCLAFQREKSLTVDGVVGRDTWQASWRAPVTAPADGDSSHRDAPPWPGVLFTYPPFTRHPGVATWQARMRERGWSLDADGVYGSRSRQVCLAFQKEKRLTADGIVGPATWQAAWAAPVT</sequence>
<dbReference type="InterPro" id="IPR002502">
    <property type="entry name" value="Amidase_domain"/>
</dbReference>
<feature type="region of interest" description="Disordered" evidence="2">
    <location>
        <begin position="168"/>
        <end position="188"/>
    </location>
</feature>
<organism evidence="4 5">
    <name type="scientific">Streptomyces bangladeshensis</name>
    <dbReference type="NCBI Taxonomy" id="295352"/>
    <lineage>
        <taxon>Bacteria</taxon>
        <taxon>Bacillati</taxon>
        <taxon>Actinomycetota</taxon>
        <taxon>Actinomycetes</taxon>
        <taxon>Kitasatosporales</taxon>
        <taxon>Streptomycetaceae</taxon>
        <taxon>Streptomyces</taxon>
    </lineage>
</organism>
<dbReference type="Proteomes" id="UP001501391">
    <property type="component" value="Unassembled WGS sequence"/>
</dbReference>
<dbReference type="InterPro" id="IPR015510">
    <property type="entry name" value="PGRP"/>
</dbReference>
<proteinExistence type="inferred from homology"/>
<dbReference type="InterPro" id="IPR036505">
    <property type="entry name" value="Amidase/PGRP_sf"/>
</dbReference>
<keyword evidence="5" id="KW-1185">Reference proteome</keyword>
<dbReference type="Gene3D" id="3.40.80.10">
    <property type="entry name" value="Peptidoglycan recognition protein-like"/>
    <property type="match status" value="1"/>
</dbReference>
<name>A0ABN3BCT5_9ACTN</name>
<reference evidence="4 5" key="1">
    <citation type="journal article" date="2019" name="Int. J. Syst. Evol. Microbiol.">
        <title>The Global Catalogue of Microorganisms (GCM) 10K type strain sequencing project: providing services to taxonomists for standard genome sequencing and annotation.</title>
        <authorList>
            <consortium name="The Broad Institute Genomics Platform"/>
            <consortium name="The Broad Institute Genome Sequencing Center for Infectious Disease"/>
            <person name="Wu L."/>
            <person name="Ma J."/>
        </authorList>
    </citation>
    <scope>NUCLEOTIDE SEQUENCE [LARGE SCALE GENOMIC DNA]</scope>
    <source>
        <strain evidence="4 5">JCM 14924</strain>
    </source>
</reference>
<dbReference type="CDD" id="cd06583">
    <property type="entry name" value="PGRP"/>
    <property type="match status" value="1"/>
</dbReference>
<dbReference type="InterPro" id="IPR002477">
    <property type="entry name" value="Peptidoglycan-bd-like"/>
</dbReference>
<accession>A0ABN3BCT5</accession>
<dbReference type="PANTHER" id="PTHR11022">
    <property type="entry name" value="PEPTIDOGLYCAN RECOGNITION PROTEIN"/>
    <property type="match status" value="1"/>
</dbReference>
<dbReference type="SUPFAM" id="SSF47090">
    <property type="entry name" value="PGBD-like"/>
    <property type="match status" value="2"/>
</dbReference>
<feature type="domain" description="Peptidoglycan recognition protein family" evidence="3">
    <location>
        <begin position="3"/>
        <end position="150"/>
    </location>
</feature>